<feature type="domain" description="TonB-dependent receptor plug" evidence="12">
    <location>
        <begin position="142"/>
        <end position="218"/>
    </location>
</feature>
<dbReference type="InterPro" id="IPR000531">
    <property type="entry name" value="Beta-barrel_TonB"/>
</dbReference>
<keyword evidence="3 8" id="KW-1134">Transmembrane beta strand</keyword>
<dbReference type="PROSITE" id="PS52016">
    <property type="entry name" value="TONB_DEPENDENT_REC_3"/>
    <property type="match status" value="1"/>
</dbReference>
<evidence type="ECO:0000256" key="9">
    <source>
        <dbReference type="RuleBase" id="RU003357"/>
    </source>
</evidence>
<dbReference type="GO" id="GO:0009279">
    <property type="term" value="C:cell outer membrane"/>
    <property type="evidence" value="ECO:0007669"/>
    <property type="project" value="UniProtKB-SubCell"/>
</dbReference>
<dbReference type="SUPFAM" id="SSF56935">
    <property type="entry name" value="Porins"/>
    <property type="match status" value="1"/>
</dbReference>
<dbReference type="Pfam" id="PF00593">
    <property type="entry name" value="TonB_dep_Rec_b-barrel"/>
    <property type="match status" value="1"/>
</dbReference>
<dbReference type="Proteomes" id="UP000238430">
    <property type="component" value="Unassembled WGS sequence"/>
</dbReference>
<feature type="transmembrane region" description="Helical" evidence="10">
    <location>
        <begin position="7"/>
        <end position="23"/>
    </location>
</feature>
<dbReference type="Gene3D" id="2.40.170.20">
    <property type="entry name" value="TonB-dependent receptor, beta-barrel domain"/>
    <property type="match status" value="1"/>
</dbReference>
<evidence type="ECO:0000256" key="5">
    <source>
        <dbReference type="ARBA" id="ARBA00023077"/>
    </source>
</evidence>
<keyword evidence="7 8" id="KW-0998">Cell outer membrane</keyword>
<keyword evidence="13" id="KW-0675">Receptor</keyword>
<evidence type="ECO:0000256" key="4">
    <source>
        <dbReference type="ARBA" id="ARBA00022692"/>
    </source>
</evidence>
<dbReference type="OrthoDB" id="9803050at2"/>
<comment type="caution">
    <text evidence="13">The sequence shown here is derived from an EMBL/GenBank/DDBJ whole genome shotgun (WGS) entry which is preliminary data.</text>
</comment>
<gene>
    <name evidence="13" type="ORF">C7H61_02375</name>
</gene>
<evidence type="ECO:0000313" key="13">
    <source>
        <dbReference type="EMBL" id="PSG94045.1"/>
    </source>
</evidence>
<feature type="domain" description="TonB-dependent receptor-like beta-barrel" evidence="11">
    <location>
        <begin position="320"/>
        <end position="712"/>
    </location>
</feature>
<keyword evidence="14" id="KW-1185">Reference proteome</keyword>
<evidence type="ECO:0000259" key="11">
    <source>
        <dbReference type="Pfam" id="PF00593"/>
    </source>
</evidence>
<dbReference type="RefSeq" id="WP_106676769.1">
    <property type="nucleotide sequence ID" value="NZ_JACHWV010000006.1"/>
</dbReference>
<reference evidence="13 14" key="1">
    <citation type="submission" date="2018-03" db="EMBL/GenBank/DDBJ databases">
        <title>Mesoflavibacter sp. HG37 and Mesoflavibacter sp. HG96 sp.nov., two marine bacteria isolated from seawater of Western Pacific Ocean.</title>
        <authorList>
            <person name="Cheng H."/>
            <person name="Wu Y.-H."/>
            <person name="Guo L.-L."/>
            <person name="Xu X.-W."/>
        </authorList>
    </citation>
    <scope>NUCLEOTIDE SEQUENCE [LARGE SCALE GENOMIC DNA]</scope>
    <source>
        <strain evidence="13 14">KCTC 42117</strain>
    </source>
</reference>
<evidence type="ECO:0000256" key="8">
    <source>
        <dbReference type="PROSITE-ProRule" id="PRU01360"/>
    </source>
</evidence>
<evidence type="ECO:0000256" key="2">
    <source>
        <dbReference type="ARBA" id="ARBA00022448"/>
    </source>
</evidence>
<evidence type="ECO:0000256" key="6">
    <source>
        <dbReference type="ARBA" id="ARBA00023136"/>
    </source>
</evidence>
<evidence type="ECO:0000256" key="3">
    <source>
        <dbReference type="ARBA" id="ARBA00022452"/>
    </source>
</evidence>
<comment type="similarity">
    <text evidence="8 9">Belongs to the TonB-dependent receptor family.</text>
</comment>
<proteinExistence type="inferred from homology"/>
<dbReference type="InterPro" id="IPR012910">
    <property type="entry name" value="Plug_dom"/>
</dbReference>
<dbReference type="AlphaFoldDB" id="A0A2T1NMB4"/>
<protein>
    <submittedName>
        <fullName evidence="13">TonB-dependent receptor</fullName>
    </submittedName>
</protein>
<organism evidence="13 14">
    <name type="scientific">Mesoflavibacter zeaxanthinifaciens subsp. sabulilitoris</name>
    <dbReference type="NCBI Taxonomy" id="1520893"/>
    <lineage>
        <taxon>Bacteria</taxon>
        <taxon>Pseudomonadati</taxon>
        <taxon>Bacteroidota</taxon>
        <taxon>Flavobacteriia</taxon>
        <taxon>Flavobacteriales</taxon>
        <taxon>Flavobacteriaceae</taxon>
        <taxon>Mesoflavibacter</taxon>
    </lineage>
</organism>
<evidence type="ECO:0000313" key="14">
    <source>
        <dbReference type="Proteomes" id="UP000238430"/>
    </source>
</evidence>
<dbReference type="InterPro" id="IPR036942">
    <property type="entry name" value="Beta-barrel_TonB_sf"/>
</dbReference>
<dbReference type="InterPro" id="IPR037066">
    <property type="entry name" value="Plug_dom_sf"/>
</dbReference>
<evidence type="ECO:0000259" key="12">
    <source>
        <dbReference type="Pfam" id="PF07715"/>
    </source>
</evidence>
<keyword evidence="5 9" id="KW-0798">TonB box</keyword>
<keyword evidence="2 8" id="KW-0813">Transport</keyword>
<dbReference type="Gene3D" id="2.170.130.10">
    <property type="entry name" value="TonB-dependent receptor, plug domain"/>
    <property type="match status" value="1"/>
</dbReference>
<evidence type="ECO:0000256" key="10">
    <source>
        <dbReference type="SAM" id="Phobius"/>
    </source>
</evidence>
<keyword evidence="4 8" id="KW-0812">Transmembrane</keyword>
<name>A0A2T1NMB4_9FLAO</name>
<sequence>MSNKLKTYSYIIIYFLCLFNGFSQNQKRPLTEVLSLIEAKHKVSFSYADKDVKKILIDISTEKSLDHILNEISLKTNLQFNKIDQQFYTIVKYDKTEDTSVQQLEEVTITNYLTSGISKSNTGSINIKPKQFGILPGLIEADVLQTIQALPGVLSVDETVSNINVRGGTHDQNLFLYDGIKMYQSGHFFGLISAFNPQLTHKISVIKNGSSAKYGDGTSSIVDMQLSNKISSDSNIGMGLNLISADGYAKIPLGKNTEIQIAARRSVTDVLDTPTYNNYFDRVFQDTDLTNTEDAAVSKDEHFYFYDTAVKFLYDLTEKDKIRFNFLNIYNALDYNEEATINTTNETSNSQLKQHNMATGITYSRQWNKRLNTFAQIYYSNYDLDATNFDVLNNQRLIQENEVVDGGLKLHVNYNLSPSININGGFQFTEVGISNLEDVNNPVFKSYIKRVIRTYSGFVEAQFQSKNKNTSVRLGVRDNYFKKFNLHLVEPRLHINHRFLNYFRAELSAEYKSQSTTQIIDLQKDFLGIEKRRWVLANNTTIPVVKSKQASFGLSYNKNKLLVTAEAFIKHVDGITTRSQGFQNQYQFVNAIGNYEIKGVDLLVNKQFQKFGAWLSYSYSKNNYTFEDLNEGASFPNNFDITHVIDFAGTFTLDDLKLALGLNWHSGRPFTTPNYEDSNNSTIIYNSPNNSRLDDYLRADFSATYQFNLGTNRAILGASIWNILNKKNTINTYYTINDGEILKIENESLGITPNVSFKIRF</sequence>
<evidence type="ECO:0000256" key="1">
    <source>
        <dbReference type="ARBA" id="ARBA00004571"/>
    </source>
</evidence>
<evidence type="ECO:0000256" key="7">
    <source>
        <dbReference type="ARBA" id="ARBA00023237"/>
    </source>
</evidence>
<keyword evidence="6 8" id="KW-0472">Membrane</keyword>
<dbReference type="Pfam" id="PF07715">
    <property type="entry name" value="Plug"/>
    <property type="match status" value="1"/>
</dbReference>
<dbReference type="EMBL" id="PXOT01000014">
    <property type="protein sequence ID" value="PSG94045.1"/>
    <property type="molecule type" value="Genomic_DNA"/>
</dbReference>
<dbReference type="InterPro" id="IPR039426">
    <property type="entry name" value="TonB-dep_rcpt-like"/>
</dbReference>
<keyword evidence="10" id="KW-1133">Transmembrane helix</keyword>
<accession>A0A2T1NMB4</accession>
<comment type="subcellular location">
    <subcellularLocation>
        <location evidence="1 8">Cell outer membrane</location>
        <topology evidence="1 8">Multi-pass membrane protein</topology>
    </subcellularLocation>
</comment>